<dbReference type="RefSeq" id="WP_311673455.1">
    <property type="nucleotide sequence ID" value="NZ_JAVREQ010000009.1"/>
</dbReference>
<name>A0ABU2NRI5_9ACTN</name>
<dbReference type="Proteomes" id="UP001183414">
    <property type="component" value="Unassembled WGS sequence"/>
</dbReference>
<evidence type="ECO:0000313" key="2">
    <source>
        <dbReference type="EMBL" id="MDT0379595.1"/>
    </source>
</evidence>
<feature type="domain" description="DUF6194" evidence="1">
    <location>
        <begin position="1"/>
        <end position="151"/>
    </location>
</feature>
<keyword evidence="3" id="KW-1185">Reference proteome</keyword>
<organism evidence="2 3">
    <name type="scientific">Streptomyces hazeniae</name>
    <dbReference type="NCBI Taxonomy" id="3075538"/>
    <lineage>
        <taxon>Bacteria</taxon>
        <taxon>Bacillati</taxon>
        <taxon>Actinomycetota</taxon>
        <taxon>Actinomycetes</taxon>
        <taxon>Kitasatosporales</taxon>
        <taxon>Streptomycetaceae</taxon>
        <taxon>Streptomyces</taxon>
    </lineage>
</organism>
<accession>A0ABU2NRI5</accession>
<proteinExistence type="predicted"/>
<evidence type="ECO:0000259" key="1">
    <source>
        <dbReference type="Pfam" id="PF19694"/>
    </source>
</evidence>
<dbReference type="InterPro" id="IPR045676">
    <property type="entry name" value="DUF6194"/>
</dbReference>
<evidence type="ECO:0000313" key="3">
    <source>
        <dbReference type="Proteomes" id="UP001183414"/>
    </source>
</evidence>
<gene>
    <name evidence="2" type="ORF">RM572_12545</name>
</gene>
<comment type="caution">
    <text evidence="2">The sequence shown here is derived from an EMBL/GenBank/DDBJ whole genome shotgun (WGS) entry which is preliminary data.</text>
</comment>
<sequence>MEQILDTVRAFDGVLELAPTEGSGYPEPAWGDHFFFYAPDGEVPQRVQPYATVVTKDSPGDTLSDLDPPDRRRLNIHVGRTTVTALTGHAPGGRTPPARDFRTTDTLHPHPVYGAQGWVAVVNPGPRTTPTVLALLREAHENARRRATRRSAPGAG</sequence>
<reference evidence="3" key="1">
    <citation type="submission" date="2023-07" db="EMBL/GenBank/DDBJ databases">
        <title>30 novel species of actinomycetes from the DSMZ collection.</title>
        <authorList>
            <person name="Nouioui I."/>
        </authorList>
    </citation>
    <scope>NUCLEOTIDE SEQUENCE [LARGE SCALE GENOMIC DNA]</scope>
    <source>
        <strain evidence="3">DSM 42041</strain>
    </source>
</reference>
<protein>
    <submittedName>
        <fullName evidence="2">DUF6194 family protein</fullName>
    </submittedName>
</protein>
<dbReference type="EMBL" id="JAVREQ010000009">
    <property type="protein sequence ID" value="MDT0379595.1"/>
    <property type="molecule type" value="Genomic_DNA"/>
</dbReference>
<dbReference type="Pfam" id="PF19694">
    <property type="entry name" value="DUF6194"/>
    <property type="match status" value="1"/>
</dbReference>